<dbReference type="Pfam" id="PF12476">
    <property type="entry name" value="DUF3696"/>
    <property type="match status" value="1"/>
</dbReference>
<reference evidence="5" key="1">
    <citation type="submission" date="2016-10" db="EMBL/GenBank/DDBJ databases">
        <authorList>
            <person name="Varghese N."/>
            <person name="Submissions S."/>
        </authorList>
    </citation>
    <scope>NUCLEOTIDE SEQUENCE [LARGE SCALE GENOMIC DNA]</scope>
    <source>
        <strain evidence="5">BL36</strain>
    </source>
</reference>
<accession>A0A1I4HV29</accession>
<dbReference type="InterPro" id="IPR022532">
    <property type="entry name" value="DUF3696"/>
</dbReference>
<dbReference type="Proteomes" id="UP000199048">
    <property type="component" value="Unassembled WGS sequence"/>
</dbReference>
<protein>
    <submittedName>
        <fullName evidence="4">Predicted ATPase</fullName>
    </submittedName>
</protein>
<dbReference type="STRING" id="582667.SAMN05192568_100573"/>
<organism evidence="4 5">
    <name type="scientific">Methylobacterium pseudosasicola</name>
    <dbReference type="NCBI Taxonomy" id="582667"/>
    <lineage>
        <taxon>Bacteria</taxon>
        <taxon>Pseudomonadati</taxon>
        <taxon>Pseudomonadota</taxon>
        <taxon>Alphaproteobacteria</taxon>
        <taxon>Hyphomicrobiales</taxon>
        <taxon>Methylobacteriaceae</taxon>
        <taxon>Methylobacterium</taxon>
    </lineage>
</organism>
<dbReference type="GO" id="GO:0005524">
    <property type="term" value="F:ATP binding"/>
    <property type="evidence" value="ECO:0007669"/>
    <property type="project" value="InterPro"/>
</dbReference>
<evidence type="ECO:0000259" key="3">
    <source>
        <dbReference type="Pfam" id="PF13304"/>
    </source>
</evidence>
<proteinExistence type="predicted"/>
<dbReference type="PIRSF" id="PIRSF034888">
    <property type="entry name" value="P-loop_UCP034888"/>
    <property type="match status" value="1"/>
</dbReference>
<evidence type="ECO:0000259" key="2">
    <source>
        <dbReference type="Pfam" id="PF13175"/>
    </source>
</evidence>
<dbReference type="PANTHER" id="PTHR43581:SF2">
    <property type="entry name" value="EXCINUCLEASE ATPASE SUBUNIT"/>
    <property type="match status" value="1"/>
</dbReference>
<sequence length="372" mass="40841">MFDALTLHNFKAFRDIHIPLKPLTLLSGLNGSGKSTTLQALALLRQSWDTGFLTSQGFLLNGDLIELGTGVDVLNDQHDDEEIGITLHGPGEQTFAYRVVYDPRGDLLNFAVKPDFGFYSGLEHQRGLFGHWFQYLRADRAGPEVSFPKAYHLVNERRFLGSRGQYTAHFLSLFGDDEVNLKLRHPAEAAPGLLSQVNAWMKEFSPGVGLAVEDIPRTDAVRLDYFHGGSAGISGSNPYRSTNVGFGLTYVLPILVACLASPSDSWLLVENPEAHLHPQGQAAMGQLMARSAATGTRIVVESHSDHFLNGIRLAVKDGEISAGDVGLNFFRRPSGSGQPGRVQPIVTPEGRLTDWPDGFFDQWDKSLDRLLS</sequence>
<dbReference type="InterPro" id="IPR027417">
    <property type="entry name" value="P-loop_NTPase"/>
</dbReference>
<dbReference type="InterPro" id="IPR051396">
    <property type="entry name" value="Bact_Antivir_Def_Nuclease"/>
</dbReference>
<dbReference type="Pfam" id="PF13175">
    <property type="entry name" value="AAA_15"/>
    <property type="match status" value="1"/>
</dbReference>
<dbReference type="InterPro" id="IPR003959">
    <property type="entry name" value="ATPase_AAA_core"/>
</dbReference>
<dbReference type="SUPFAM" id="SSF52540">
    <property type="entry name" value="P-loop containing nucleoside triphosphate hydrolases"/>
    <property type="match status" value="1"/>
</dbReference>
<dbReference type="InterPro" id="IPR041685">
    <property type="entry name" value="AAA_GajA/Old/RecF-like"/>
</dbReference>
<evidence type="ECO:0000313" key="4">
    <source>
        <dbReference type="EMBL" id="SFL45944.1"/>
    </source>
</evidence>
<dbReference type="PANTHER" id="PTHR43581">
    <property type="entry name" value="ATP/GTP PHOSPHATASE"/>
    <property type="match status" value="1"/>
</dbReference>
<feature type="domain" description="Endonuclease GajA/Old nuclease/RecF-like AAA" evidence="2">
    <location>
        <begin position="3"/>
        <end position="47"/>
    </location>
</feature>
<dbReference type="Pfam" id="PF13304">
    <property type="entry name" value="AAA_21"/>
    <property type="match status" value="1"/>
</dbReference>
<dbReference type="EMBL" id="FOTK01000005">
    <property type="protein sequence ID" value="SFL45944.1"/>
    <property type="molecule type" value="Genomic_DNA"/>
</dbReference>
<feature type="domain" description="ATPase AAA-type core" evidence="3">
    <location>
        <begin position="236"/>
        <end position="309"/>
    </location>
</feature>
<gene>
    <name evidence="4" type="ORF">SAMN05192568_100573</name>
</gene>
<dbReference type="OrthoDB" id="9789856at2"/>
<dbReference type="AlphaFoldDB" id="A0A1I4HV29"/>
<keyword evidence="5" id="KW-1185">Reference proteome</keyword>
<evidence type="ECO:0000259" key="1">
    <source>
        <dbReference type="Pfam" id="PF12476"/>
    </source>
</evidence>
<dbReference type="InterPro" id="IPR014592">
    <property type="entry name" value="P-loop_UCP034888"/>
</dbReference>
<dbReference type="Gene3D" id="3.40.50.300">
    <property type="entry name" value="P-loop containing nucleotide triphosphate hydrolases"/>
    <property type="match status" value="1"/>
</dbReference>
<name>A0A1I4HV29_9HYPH</name>
<dbReference type="RefSeq" id="WP_092038441.1">
    <property type="nucleotide sequence ID" value="NZ_FOTK01000005.1"/>
</dbReference>
<dbReference type="GO" id="GO:0016887">
    <property type="term" value="F:ATP hydrolysis activity"/>
    <property type="evidence" value="ECO:0007669"/>
    <property type="project" value="InterPro"/>
</dbReference>
<feature type="domain" description="DUF3696" evidence="1">
    <location>
        <begin position="320"/>
        <end position="370"/>
    </location>
</feature>
<evidence type="ECO:0000313" key="5">
    <source>
        <dbReference type="Proteomes" id="UP000199048"/>
    </source>
</evidence>